<dbReference type="Proteomes" id="UP000663828">
    <property type="component" value="Unassembled WGS sequence"/>
</dbReference>
<evidence type="ECO:0000256" key="5">
    <source>
        <dbReference type="ARBA" id="ARBA00022781"/>
    </source>
</evidence>
<feature type="transmembrane region" description="Helical" evidence="9">
    <location>
        <begin position="582"/>
        <end position="602"/>
    </location>
</feature>
<dbReference type="AlphaFoldDB" id="A0A815UHC2"/>
<sequence length="838" mass="96680">MSTSSIFRSEQMTLCQLFLQPDAAYSSIAELGELSIVQFRDLNPNVNSFQRKFVNELRRCEEMERKIRFLESEIKKEEIPIVDTNENPDAPKPRELVDLEAMIDKLDYDLKQINTNSDALRKNFNELTELKFNLAMTQGFFQQVDPNGNGMFNDMTEEITDETQRMTSGGMKLGFVSGVISRERMNSFERMLWRVCRGNVFLKSAEIPQLIEDPTTGEKAHKIVFVVFFQGEQLKTRIQKICEGFRANIYPCPENGNERRELTMGLMTRLEDLNVVINQTEDHRQRILIETSRLIRLWKIKLIKIKSIYFTMNMFNNDIARKCFIAECWIPTSYLEQVQLALRKGSEISGNVQVSTILHQITTNEKPPTYHKLNKFTQGFQNLVDAYGVASYREINPMSFVLITFPFLFAVMFGDAGHGLIVTLFALWMVLKEDYLKDKGKNQEVWRIFFGGRYIILLMGIFSIYTGLIYNDVFSKSMNLFGSSWKVKFDDNILLKDGAVTLEPNPRPYSAAEHYVQMYSGNPYPIGLDPVWQISENKITFTNSAKMKFAIIIGIMQMSFGVFLSLGNHLYFKHYYAIFLEFIPQIIFLLSIFGYLIILIFYKWTTYLAEQATDAPSLLIHLINMMLMSYPTDDSKTPKSIVVFYNHQRIIQTILLIVAVICIPWLLIGKPIYIIVQRKKKTNSTELVHQESEASNDIEMHEQNEPHQEVDMSEVWVEQGIHTIEYFLGCISHTASYLRLWALSLAHAQLSEVLWTMVLRIGLSMGGIGLGGVALFMVFTTWSTLTVFILLLMEGLSAFLHALRLHWVEFQSKFYKGEGYPFVPFSFQSILEEAAAEN</sequence>
<feature type="coiled-coil region" evidence="10">
    <location>
        <begin position="46"/>
        <end position="130"/>
    </location>
</feature>
<reference evidence="11" key="1">
    <citation type="submission" date="2021-02" db="EMBL/GenBank/DDBJ databases">
        <authorList>
            <person name="Nowell W R."/>
        </authorList>
    </citation>
    <scope>NUCLEOTIDE SEQUENCE</scope>
</reference>
<dbReference type="Pfam" id="PF01496">
    <property type="entry name" value="V_ATPase_I"/>
    <property type="match status" value="1"/>
</dbReference>
<evidence type="ECO:0000256" key="7">
    <source>
        <dbReference type="ARBA" id="ARBA00023065"/>
    </source>
</evidence>
<evidence type="ECO:0000256" key="3">
    <source>
        <dbReference type="ARBA" id="ARBA00022448"/>
    </source>
</evidence>
<protein>
    <recommendedName>
        <fullName evidence="9">V-type proton ATPase subunit a</fullName>
    </recommendedName>
</protein>
<comment type="function">
    <text evidence="9">Essential component of the vacuolar proton pump (V-ATPase), a multimeric enzyme that catalyzes the translocation of protons across the membranes. Required for assembly and activity of the V-ATPase.</text>
</comment>
<accession>A0A815UHC2</accession>
<evidence type="ECO:0000256" key="2">
    <source>
        <dbReference type="ARBA" id="ARBA00009904"/>
    </source>
</evidence>
<dbReference type="GO" id="GO:0046961">
    <property type="term" value="F:proton-transporting ATPase activity, rotational mechanism"/>
    <property type="evidence" value="ECO:0007669"/>
    <property type="project" value="InterPro"/>
</dbReference>
<feature type="transmembrane region" description="Helical" evidence="9">
    <location>
        <begin position="448"/>
        <end position="470"/>
    </location>
</feature>
<feature type="transmembrane region" description="Helical" evidence="9">
    <location>
        <begin position="400"/>
        <end position="428"/>
    </location>
</feature>
<dbReference type="PIRSF" id="PIRSF001293">
    <property type="entry name" value="ATP6V0A1"/>
    <property type="match status" value="1"/>
</dbReference>
<proteinExistence type="inferred from homology"/>
<feature type="transmembrane region" description="Helical" evidence="9">
    <location>
        <begin position="549"/>
        <end position="570"/>
    </location>
</feature>
<feature type="transmembrane region" description="Helical" evidence="9">
    <location>
        <begin position="757"/>
        <end position="779"/>
    </location>
</feature>
<dbReference type="InterPro" id="IPR026028">
    <property type="entry name" value="V-type_ATPase_116kDa_su_euka"/>
</dbReference>
<dbReference type="PANTHER" id="PTHR11629:SF63">
    <property type="entry name" value="V-TYPE PROTON ATPASE SUBUNIT A"/>
    <property type="match status" value="1"/>
</dbReference>
<feature type="transmembrane region" description="Helical" evidence="9">
    <location>
        <begin position="650"/>
        <end position="676"/>
    </location>
</feature>
<evidence type="ECO:0000313" key="11">
    <source>
        <dbReference type="EMBL" id="CAF1513961.1"/>
    </source>
</evidence>
<comment type="subcellular location">
    <subcellularLocation>
        <location evidence="1">Membrane</location>
        <topology evidence="1">Multi-pass membrane protein</topology>
    </subcellularLocation>
</comment>
<keyword evidence="7 9" id="KW-0406">Ion transport</keyword>
<evidence type="ECO:0000256" key="6">
    <source>
        <dbReference type="ARBA" id="ARBA00022989"/>
    </source>
</evidence>
<comment type="similarity">
    <text evidence="2 9">Belongs to the V-ATPase 116 kDa subunit family.</text>
</comment>
<dbReference type="EMBL" id="CAJNOR010004587">
    <property type="protein sequence ID" value="CAF1513961.1"/>
    <property type="molecule type" value="Genomic_DNA"/>
</dbReference>
<keyword evidence="3 9" id="KW-0813">Transport</keyword>
<gene>
    <name evidence="11" type="ORF">XAT740_LOCUS40383</name>
</gene>
<name>A0A815UHC2_ADIRI</name>
<keyword evidence="4 9" id="KW-0812">Transmembrane</keyword>
<keyword evidence="6 9" id="KW-1133">Transmembrane helix</keyword>
<dbReference type="GO" id="GO:0007035">
    <property type="term" value="P:vacuolar acidification"/>
    <property type="evidence" value="ECO:0007669"/>
    <property type="project" value="TreeGrafter"/>
</dbReference>
<dbReference type="PANTHER" id="PTHR11629">
    <property type="entry name" value="VACUOLAR PROTON ATPASES"/>
    <property type="match status" value="1"/>
</dbReference>
<evidence type="ECO:0000256" key="4">
    <source>
        <dbReference type="ARBA" id="ARBA00022692"/>
    </source>
</evidence>
<dbReference type="GO" id="GO:0005886">
    <property type="term" value="C:plasma membrane"/>
    <property type="evidence" value="ECO:0007669"/>
    <property type="project" value="TreeGrafter"/>
</dbReference>
<evidence type="ECO:0000256" key="1">
    <source>
        <dbReference type="ARBA" id="ARBA00004141"/>
    </source>
</evidence>
<feature type="transmembrane region" description="Helical" evidence="9">
    <location>
        <begin position="785"/>
        <end position="803"/>
    </location>
</feature>
<keyword evidence="8 9" id="KW-0472">Membrane</keyword>
<evidence type="ECO:0000256" key="9">
    <source>
        <dbReference type="RuleBase" id="RU361189"/>
    </source>
</evidence>
<dbReference type="InterPro" id="IPR002490">
    <property type="entry name" value="V-ATPase_116kDa_su"/>
</dbReference>
<keyword evidence="5 9" id="KW-0375">Hydrogen ion transport</keyword>
<organism evidence="11 12">
    <name type="scientific">Adineta ricciae</name>
    <name type="common">Rotifer</name>
    <dbReference type="NCBI Taxonomy" id="249248"/>
    <lineage>
        <taxon>Eukaryota</taxon>
        <taxon>Metazoa</taxon>
        <taxon>Spiralia</taxon>
        <taxon>Gnathifera</taxon>
        <taxon>Rotifera</taxon>
        <taxon>Eurotatoria</taxon>
        <taxon>Bdelloidea</taxon>
        <taxon>Adinetida</taxon>
        <taxon>Adinetidae</taxon>
        <taxon>Adineta</taxon>
    </lineage>
</organism>
<evidence type="ECO:0000256" key="8">
    <source>
        <dbReference type="ARBA" id="ARBA00023136"/>
    </source>
</evidence>
<comment type="caution">
    <text evidence="11">The sequence shown here is derived from an EMBL/GenBank/DDBJ whole genome shotgun (WGS) entry which is preliminary data.</text>
</comment>
<evidence type="ECO:0000313" key="12">
    <source>
        <dbReference type="Proteomes" id="UP000663828"/>
    </source>
</evidence>
<keyword evidence="10" id="KW-0175">Coiled coil</keyword>
<evidence type="ECO:0000256" key="10">
    <source>
        <dbReference type="SAM" id="Coils"/>
    </source>
</evidence>
<dbReference type="GO" id="GO:0000220">
    <property type="term" value="C:vacuolar proton-transporting V-type ATPase, V0 domain"/>
    <property type="evidence" value="ECO:0007669"/>
    <property type="project" value="InterPro"/>
</dbReference>
<dbReference type="GO" id="GO:0051117">
    <property type="term" value="F:ATPase binding"/>
    <property type="evidence" value="ECO:0007669"/>
    <property type="project" value="TreeGrafter"/>
</dbReference>
<keyword evidence="12" id="KW-1185">Reference proteome</keyword>